<dbReference type="NCBIfam" id="TIGR00031">
    <property type="entry name" value="UDP-GALP_mutase"/>
    <property type="match status" value="1"/>
</dbReference>
<proteinExistence type="inferred from homology"/>
<dbReference type="Pfam" id="PF13450">
    <property type="entry name" value="NAD_binding_8"/>
    <property type="match status" value="1"/>
</dbReference>
<dbReference type="Proteomes" id="UP000199580">
    <property type="component" value="Unassembled WGS sequence"/>
</dbReference>
<dbReference type="PANTHER" id="PTHR21197:SF0">
    <property type="entry name" value="UDP-GALACTOPYRANOSE MUTASE"/>
    <property type="match status" value="1"/>
</dbReference>
<name>A0A1G8XX51_9FLAO</name>
<comment type="cofactor">
    <cofactor evidence="1">
        <name>FAD</name>
        <dbReference type="ChEBI" id="CHEBI:57692"/>
    </cofactor>
</comment>
<dbReference type="Gene3D" id="3.40.50.720">
    <property type="entry name" value="NAD(P)-binding Rossmann-like Domain"/>
    <property type="match status" value="3"/>
</dbReference>
<dbReference type="InterPro" id="IPR004379">
    <property type="entry name" value="UDP-GALP_mutase"/>
</dbReference>
<gene>
    <name evidence="7" type="ORF">SAMN04487935_2097</name>
</gene>
<dbReference type="PANTHER" id="PTHR21197">
    <property type="entry name" value="UDP-GALACTOPYRANOSE MUTASE"/>
    <property type="match status" value="1"/>
</dbReference>
<evidence type="ECO:0000259" key="6">
    <source>
        <dbReference type="Pfam" id="PF03275"/>
    </source>
</evidence>
<dbReference type="SUPFAM" id="SSF51971">
    <property type="entry name" value="Nucleotide-binding domain"/>
    <property type="match status" value="1"/>
</dbReference>
<keyword evidence="8" id="KW-1185">Reference proteome</keyword>
<feature type="domain" description="UDP-galactopyranose mutase C-terminal" evidence="6">
    <location>
        <begin position="149"/>
        <end position="350"/>
    </location>
</feature>
<evidence type="ECO:0000256" key="3">
    <source>
        <dbReference type="ARBA" id="ARBA00022630"/>
    </source>
</evidence>
<evidence type="ECO:0000256" key="2">
    <source>
        <dbReference type="ARBA" id="ARBA00009321"/>
    </source>
</evidence>
<protein>
    <submittedName>
        <fullName evidence="7">UDP-galactopyranose mutase</fullName>
    </submittedName>
</protein>
<dbReference type="AlphaFoldDB" id="A0A1G8XX51"/>
<evidence type="ECO:0000256" key="5">
    <source>
        <dbReference type="ARBA" id="ARBA00023235"/>
    </source>
</evidence>
<evidence type="ECO:0000313" key="8">
    <source>
        <dbReference type="Proteomes" id="UP000199580"/>
    </source>
</evidence>
<sequence length="377" mass="43848">MKQYDILIIGAGISGAVLAERYASIGKKVLIIEKRNHIAGNCFDYMDENGILVSKYGAHLFHTNDEEVWEYVNAFSDWYDWEHKVIARVDGKTVPIPVNITTVNTLFDEQIATESEMGAWLENNRINFEKPANGEEAVLNRVGIELYEKMFKHYTKKQWDKFPAELDASVLERIPVRQNYDDRYFSDKHQALPKGGYTQLFEKILSNPNIEIMLNTDFFDVKDELCSYEKLFYTGPVDRYFEFKHSLIEKLEYRSINFVSETHETEFFQENSVVNYPGTEVDFTRIIEYKHFGNQKSDKTTVVKEFTIDEGEPYYPVPNPRNQEIYALYKAEADKLTDVYFVGRLANYKYFNMDQAFKNALELFASLEQSAAALTSA</sequence>
<dbReference type="RefSeq" id="WP_091394964.1">
    <property type="nucleotide sequence ID" value="NZ_BKAI01000011.1"/>
</dbReference>
<dbReference type="EMBL" id="FNEZ01000003">
    <property type="protein sequence ID" value="SDJ95056.1"/>
    <property type="molecule type" value="Genomic_DNA"/>
</dbReference>
<dbReference type="Pfam" id="PF03275">
    <property type="entry name" value="GLF"/>
    <property type="match status" value="1"/>
</dbReference>
<evidence type="ECO:0000256" key="1">
    <source>
        <dbReference type="ARBA" id="ARBA00001974"/>
    </source>
</evidence>
<accession>A0A1G8XX51</accession>
<keyword evidence="4" id="KW-0274">FAD</keyword>
<keyword evidence="3" id="KW-0285">Flavoprotein</keyword>
<comment type="similarity">
    <text evidence="2">Belongs to the UDP-galactopyranose/dTDP-fucopyranose mutase family.</text>
</comment>
<dbReference type="SUPFAM" id="SSF54373">
    <property type="entry name" value="FAD-linked reductases, C-terminal domain"/>
    <property type="match status" value="1"/>
</dbReference>
<dbReference type="InterPro" id="IPR015899">
    <property type="entry name" value="UDP-GalPyranose_mutase_C"/>
</dbReference>
<dbReference type="STRING" id="1128970.SAMN04487935_2097"/>
<dbReference type="GO" id="GO:0008767">
    <property type="term" value="F:UDP-galactopyranose mutase activity"/>
    <property type="evidence" value="ECO:0007669"/>
    <property type="project" value="InterPro"/>
</dbReference>
<dbReference type="GO" id="GO:0050660">
    <property type="term" value="F:flavin adenine dinucleotide binding"/>
    <property type="evidence" value="ECO:0007669"/>
    <property type="project" value="TreeGrafter"/>
</dbReference>
<dbReference type="OrthoDB" id="9769600at2"/>
<reference evidence="7 8" key="1">
    <citation type="submission" date="2016-10" db="EMBL/GenBank/DDBJ databases">
        <authorList>
            <person name="de Groot N.N."/>
        </authorList>
    </citation>
    <scope>NUCLEOTIDE SEQUENCE [LARGE SCALE GENOMIC DNA]</scope>
    <source>
        <strain evidence="7 8">CGMCC 1.10076</strain>
    </source>
</reference>
<organism evidence="7 8">
    <name type="scientific">Flavobacterium noncentrifugens</name>
    <dbReference type="NCBI Taxonomy" id="1128970"/>
    <lineage>
        <taxon>Bacteria</taxon>
        <taxon>Pseudomonadati</taxon>
        <taxon>Bacteroidota</taxon>
        <taxon>Flavobacteriia</taxon>
        <taxon>Flavobacteriales</taxon>
        <taxon>Flavobacteriaceae</taxon>
        <taxon>Flavobacterium</taxon>
    </lineage>
</organism>
<evidence type="ECO:0000256" key="4">
    <source>
        <dbReference type="ARBA" id="ARBA00022827"/>
    </source>
</evidence>
<evidence type="ECO:0000313" key="7">
    <source>
        <dbReference type="EMBL" id="SDJ95056.1"/>
    </source>
</evidence>
<keyword evidence="5" id="KW-0413">Isomerase</keyword>